<dbReference type="EMBL" id="JBGBPQ010000014">
    <property type="protein sequence ID" value="KAL1511102.1"/>
    <property type="molecule type" value="Genomic_DNA"/>
</dbReference>
<accession>A0AB34J4B3</accession>
<feature type="compositionally biased region" description="Basic and acidic residues" evidence="1">
    <location>
        <begin position="33"/>
        <end position="44"/>
    </location>
</feature>
<feature type="chain" id="PRO_5044222749" description="Nucleotide-diphospho-sugar transferase domain-containing protein" evidence="2">
    <location>
        <begin position="19"/>
        <end position="655"/>
    </location>
</feature>
<evidence type="ECO:0000259" key="3">
    <source>
        <dbReference type="Pfam" id="PF03407"/>
    </source>
</evidence>
<evidence type="ECO:0000256" key="1">
    <source>
        <dbReference type="SAM" id="MobiDB-lite"/>
    </source>
</evidence>
<reference evidence="4 5" key="1">
    <citation type="journal article" date="2024" name="Science">
        <title>Giant polyketide synthase enzymes in the biosynthesis of giant marine polyether toxins.</title>
        <authorList>
            <person name="Fallon T.R."/>
            <person name="Shende V.V."/>
            <person name="Wierzbicki I.H."/>
            <person name="Pendleton A.L."/>
            <person name="Watervoot N.F."/>
            <person name="Auber R.P."/>
            <person name="Gonzalez D.J."/>
            <person name="Wisecaver J.H."/>
            <person name="Moore B.S."/>
        </authorList>
    </citation>
    <scope>NUCLEOTIDE SEQUENCE [LARGE SCALE GENOMIC DNA]</scope>
    <source>
        <strain evidence="4 5">12B1</strain>
    </source>
</reference>
<dbReference type="Pfam" id="PF03407">
    <property type="entry name" value="Nucleotid_trans"/>
    <property type="match status" value="1"/>
</dbReference>
<dbReference type="GO" id="GO:0005794">
    <property type="term" value="C:Golgi apparatus"/>
    <property type="evidence" value="ECO:0007669"/>
    <property type="project" value="TreeGrafter"/>
</dbReference>
<evidence type="ECO:0000313" key="4">
    <source>
        <dbReference type="EMBL" id="KAL1511102.1"/>
    </source>
</evidence>
<dbReference type="AlphaFoldDB" id="A0AB34J4B3"/>
<name>A0AB34J4B3_PRYPA</name>
<protein>
    <recommendedName>
        <fullName evidence="3">Nucleotide-diphospho-sugar transferase domain-containing protein</fullName>
    </recommendedName>
</protein>
<dbReference type="Proteomes" id="UP001515480">
    <property type="component" value="Unassembled WGS sequence"/>
</dbReference>
<feature type="domain" description="Nucleotide-diphospho-sugar transferase" evidence="3">
    <location>
        <begin position="106"/>
        <end position="364"/>
    </location>
</feature>
<dbReference type="GO" id="GO:0052636">
    <property type="term" value="F:arabinosyltransferase activity"/>
    <property type="evidence" value="ECO:0007669"/>
    <property type="project" value="TreeGrafter"/>
</dbReference>
<evidence type="ECO:0000313" key="5">
    <source>
        <dbReference type="Proteomes" id="UP001515480"/>
    </source>
</evidence>
<proteinExistence type="predicted"/>
<keyword evidence="5" id="KW-1185">Reference proteome</keyword>
<dbReference type="InterPro" id="IPR053250">
    <property type="entry name" value="Glycosyltransferase_77"/>
</dbReference>
<comment type="caution">
    <text evidence="4">The sequence shown here is derived from an EMBL/GenBank/DDBJ whole genome shotgun (WGS) entry which is preliminary data.</text>
</comment>
<feature type="signal peptide" evidence="2">
    <location>
        <begin position="1"/>
        <end position="18"/>
    </location>
</feature>
<dbReference type="PANTHER" id="PTHR46936">
    <property type="entry name" value="ARABINOSYLTRANSFERASE XEG113"/>
    <property type="match status" value="1"/>
</dbReference>
<gene>
    <name evidence="4" type="ORF">AB1Y20_005924</name>
</gene>
<sequence length="655" mass="70577">MAPLRLALCLAISILALSAMHTGLTLTYGAASSHDRPPAPRHEPAAAALSPPPPPPPRLDGSLDAALSLASPRGHARVVVLTFGNEKVGRMLANFVAHARASATPCVVGAVDLPTFARLSREGAAVYKTPLALEEGYRMDGRNDHSSASWRRFAVMRTGEVARVVAKGYDVLHSDVDVVWLRSPLPYVRCSAEDVASGGGAVGARPVEAAIGCGTLRAADVAVSSDNMSPGDDFRRGVSYAIGGTLNTGLLLVRATEAGTRFAAAWHATVASPPAGRKFAPPGCCTSDQQVFNRMVRDERLPYPGLRLPAGTPRHLAAWNGSIALGVLPLALFANGHHQFVQNASARLGVRPLAVHATYSLDRHDDIAKTQRFREQGLWRVDPPEYFKGKFLVLRHSVSPALAATIDRYVKRGMSGNNIVVHVQALKEYVLELRDALALSRALGRTLVLPRWMCYCDRLWSGSDDIFHFGCMYPGSQDADFLPFVCPMDHVLSPAEWEAAGQPYRDAAFLEDSRVSGPLVEIGLTPRAEYKASSTTAPADAAVVLPTPLDDEEAKRRLAPFSASPLLALPHARSLLCGISSEAERREFNDLAQRLLRIPDWCSTCFSKCSDELAKWFSPEEIAAGADGPNRWCARFQVPPALRPARDGCGDNAAI</sequence>
<keyword evidence="2" id="KW-0732">Signal</keyword>
<dbReference type="InterPro" id="IPR005069">
    <property type="entry name" value="Nucl-diP-sugar_transferase"/>
</dbReference>
<organism evidence="4 5">
    <name type="scientific">Prymnesium parvum</name>
    <name type="common">Toxic golden alga</name>
    <dbReference type="NCBI Taxonomy" id="97485"/>
    <lineage>
        <taxon>Eukaryota</taxon>
        <taxon>Haptista</taxon>
        <taxon>Haptophyta</taxon>
        <taxon>Prymnesiophyceae</taxon>
        <taxon>Prymnesiales</taxon>
        <taxon>Prymnesiaceae</taxon>
        <taxon>Prymnesium</taxon>
    </lineage>
</organism>
<evidence type="ECO:0000256" key="2">
    <source>
        <dbReference type="SAM" id="SignalP"/>
    </source>
</evidence>
<feature type="region of interest" description="Disordered" evidence="1">
    <location>
        <begin position="30"/>
        <end position="64"/>
    </location>
</feature>
<dbReference type="PANTHER" id="PTHR46936:SF1">
    <property type="entry name" value="ARABINOSYLTRANSFERASE XEG113"/>
    <property type="match status" value="1"/>
</dbReference>